<dbReference type="PANTHER" id="PTHR42973">
    <property type="entry name" value="BINDING OXIDOREDUCTASE, PUTATIVE (AFU_ORTHOLOGUE AFUA_1G17690)-RELATED"/>
    <property type="match status" value="1"/>
</dbReference>
<name>A0AAE0M6M0_9PEZI</name>
<feature type="domain" description="FAD-binding PCMH-type" evidence="6">
    <location>
        <begin position="81"/>
        <end position="257"/>
    </location>
</feature>
<feature type="signal peptide" evidence="5">
    <location>
        <begin position="1"/>
        <end position="27"/>
    </location>
</feature>
<dbReference type="InterPro" id="IPR016166">
    <property type="entry name" value="FAD-bd_PCMH"/>
</dbReference>
<gene>
    <name evidence="7" type="ORF">B0T19DRAFT_431960</name>
</gene>
<evidence type="ECO:0000256" key="2">
    <source>
        <dbReference type="ARBA" id="ARBA00022630"/>
    </source>
</evidence>
<feature type="chain" id="PRO_5042139125" description="FAD-binding PCMH-type domain-containing protein" evidence="5">
    <location>
        <begin position="28"/>
        <end position="529"/>
    </location>
</feature>
<evidence type="ECO:0000256" key="3">
    <source>
        <dbReference type="ARBA" id="ARBA00022827"/>
    </source>
</evidence>
<dbReference type="EMBL" id="JAUEPO010000005">
    <property type="protein sequence ID" value="KAK3321257.1"/>
    <property type="molecule type" value="Genomic_DNA"/>
</dbReference>
<dbReference type="SUPFAM" id="SSF56176">
    <property type="entry name" value="FAD-binding/transporter-associated domain-like"/>
    <property type="match status" value="1"/>
</dbReference>
<keyword evidence="4" id="KW-0560">Oxidoreductase</keyword>
<accession>A0AAE0M6M0</accession>
<dbReference type="AlphaFoldDB" id="A0AAE0M6M0"/>
<reference evidence="7" key="2">
    <citation type="submission" date="2023-06" db="EMBL/GenBank/DDBJ databases">
        <authorList>
            <consortium name="Lawrence Berkeley National Laboratory"/>
            <person name="Haridas S."/>
            <person name="Hensen N."/>
            <person name="Bonometti L."/>
            <person name="Westerberg I."/>
            <person name="Brannstrom I.O."/>
            <person name="Guillou S."/>
            <person name="Cros-Aarteil S."/>
            <person name="Calhoun S."/>
            <person name="Kuo A."/>
            <person name="Mondo S."/>
            <person name="Pangilinan J."/>
            <person name="Riley R."/>
            <person name="Labutti K."/>
            <person name="Andreopoulos B."/>
            <person name="Lipzen A."/>
            <person name="Chen C."/>
            <person name="Yanf M."/>
            <person name="Daum C."/>
            <person name="Ng V."/>
            <person name="Clum A."/>
            <person name="Steindorff A."/>
            <person name="Ohm R."/>
            <person name="Martin F."/>
            <person name="Silar P."/>
            <person name="Natvig D."/>
            <person name="Lalanne C."/>
            <person name="Gautier V."/>
            <person name="Ament-Velasquez S.L."/>
            <person name="Kruys A."/>
            <person name="Hutchinson M.I."/>
            <person name="Powell A.J."/>
            <person name="Barry K."/>
            <person name="Miller A.N."/>
            <person name="Grigoriev I.V."/>
            <person name="Debuchy R."/>
            <person name="Gladieux P."/>
            <person name="Thoren M.H."/>
            <person name="Johannesson H."/>
        </authorList>
    </citation>
    <scope>NUCLEOTIDE SEQUENCE</scope>
    <source>
        <strain evidence="7">SMH4131-1</strain>
    </source>
</reference>
<dbReference type="PROSITE" id="PS51387">
    <property type="entry name" value="FAD_PCMH"/>
    <property type="match status" value="1"/>
</dbReference>
<dbReference type="Pfam" id="PF01565">
    <property type="entry name" value="FAD_binding_4"/>
    <property type="match status" value="1"/>
</dbReference>
<evidence type="ECO:0000256" key="5">
    <source>
        <dbReference type="SAM" id="SignalP"/>
    </source>
</evidence>
<dbReference type="PANTHER" id="PTHR42973:SF53">
    <property type="entry name" value="FAD-BINDING PCMH-TYPE DOMAIN-CONTAINING PROTEIN-RELATED"/>
    <property type="match status" value="1"/>
</dbReference>
<dbReference type="InterPro" id="IPR016169">
    <property type="entry name" value="FAD-bd_PCMH_sub2"/>
</dbReference>
<comment type="similarity">
    <text evidence="1">Belongs to the oxygen-dependent FAD-linked oxidoreductase family.</text>
</comment>
<evidence type="ECO:0000256" key="1">
    <source>
        <dbReference type="ARBA" id="ARBA00005466"/>
    </source>
</evidence>
<sequence length="529" mass="57107">MRSTSHSCFLSIVLLCLLELGPLASQALVVDHASRVTHPERIQTRAVAACSALSDAIPGQVFWPNSTQYTKESTNVWSQACVLTPYCVFEPLTALDLSKGLGLIKQHQSPFAVRSGGHMPVPGAQSLDDGVMVSMSRFNRRSFKCGDRSVISIGPGQTWDDVYTWLSPYGLAVNGGRFPSVGVGGLLLGGGMGFFSGRQGWAVDNIVGWQLVLANGSVIEVVAADRNGPTGDLAWALKGGSNFFGIVTRFDVRTFPLTVAYGGVITWDVSAQDSFFDALTAYMAPGGGVDDPDVHVDAFAGISFTDGVPSYSYYNVPLYPGNNSAPRALENFTAIPTSSVLQSGVGVHSSWVDVARQLSPFSSQANRNLFYAISYKADARSISIANTTVMENARNELSHVRGLTTFCVWQPVSKSYLQASKDKGGNVLGLDPEVDGTFMAGIIMSMWSDAKDDETVLNFAKNAAQEIRTKTEELGLYNKFEYLNDAAEGQTPLGTYAGGESLKRLQKIRAKYDPDGFLLEYLHRGFQLS</sequence>
<dbReference type="Gene3D" id="3.30.465.10">
    <property type="match status" value="1"/>
</dbReference>
<dbReference type="GO" id="GO:0016491">
    <property type="term" value="F:oxidoreductase activity"/>
    <property type="evidence" value="ECO:0007669"/>
    <property type="project" value="UniProtKB-KW"/>
</dbReference>
<reference evidence="7" key="1">
    <citation type="journal article" date="2023" name="Mol. Phylogenet. Evol.">
        <title>Genome-scale phylogeny and comparative genomics of the fungal order Sordariales.</title>
        <authorList>
            <person name="Hensen N."/>
            <person name="Bonometti L."/>
            <person name="Westerberg I."/>
            <person name="Brannstrom I.O."/>
            <person name="Guillou S."/>
            <person name="Cros-Aarteil S."/>
            <person name="Calhoun S."/>
            <person name="Haridas S."/>
            <person name="Kuo A."/>
            <person name="Mondo S."/>
            <person name="Pangilinan J."/>
            <person name="Riley R."/>
            <person name="LaButti K."/>
            <person name="Andreopoulos B."/>
            <person name="Lipzen A."/>
            <person name="Chen C."/>
            <person name="Yan M."/>
            <person name="Daum C."/>
            <person name="Ng V."/>
            <person name="Clum A."/>
            <person name="Steindorff A."/>
            <person name="Ohm R.A."/>
            <person name="Martin F."/>
            <person name="Silar P."/>
            <person name="Natvig D.O."/>
            <person name="Lalanne C."/>
            <person name="Gautier V."/>
            <person name="Ament-Velasquez S.L."/>
            <person name="Kruys A."/>
            <person name="Hutchinson M.I."/>
            <person name="Powell A.J."/>
            <person name="Barry K."/>
            <person name="Miller A.N."/>
            <person name="Grigoriev I.V."/>
            <person name="Debuchy R."/>
            <person name="Gladieux P."/>
            <person name="Hiltunen Thoren M."/>
            <person name="Johannesson H."/>
        </authorList>
    </citation>
    <scope>NUCLEOTIDE SEQUENCE</scope>
    <source>
        <strain evidence="7">SMH4131-1</strain>
    </source>
</reference>
<comment type="caution">
    <text evidence="7">The sequence shown here is derived from an EMBL/GenBank/DDBJ whole genome shotgun (WGS) entry which is preliminary data.</text>
</comment>
<keyword evidence="3" id="KW-0274">FAD</keyword>
<protein>
    <recommendedName>
        <fullName evidence="6">FAD-binding PCMH-type domain-containing protein</fullName>
    </recommendedName>
</protein>
<evidence type="ECO:0000313" key="8">
    <source>
        <dbReference type="Proteomes" id="UP001286456"/>
    </source>
</evidence>
<evidence type="ECO:0000313" key="7">
    <source>
        <dbReference type="EMBL" id="KAK3321257.1"/>
    </source>
</evidence>
<dbReference type="InterPro" id="IPR050416">
    <property type="entry name" value="FAD-linked_Oxidoreductase"/>
</dbReference>
<dbReference type="GO" id="GO:0071949">
    <property type="term" value="F:FAD binding"/>
    <property type="evidence" value="ECO:0007669"/>
    <property type="project" value="InterPro"/>
</dbReference>
<organism evidence="7 8">
    <name type="scientific">Cercophora scortea</name>
    <dbReference type="NCBI Taxonomy" id="314031"/>
    <lineage>
        <taxon>Eukaryota</taxon>
        <taxon>Fungi</taxon>
        <taxon>Dikarya</taxon>
        <taxon>Ascomycota</taxon>
        <taxon>Pezizomycotina</taxon>
        <taxon>Sordariomycetes</taxon>
        <taxon>Sordariomycetidae</taxon>
        <taxon>Sordariales</taxon>
        <taxon>Lasiosphaeriaceae</taxon>
        <taxon>Cercophora</taxon>
    </lineage>
</organism>
<dbReference type="Proteomes" id="UP001286456">
    <property type="component" value="Unassembled WGS sequence"/>
</dbReference>
<evidence type="ECO:0000256" key="4">
    <source>
        <dbReference type="ARBA" id="ARBA00023002"/>
    </source>
</evidence>
<dbReference type="InterPro" id="IPR036318">
    <property type="entry name" value="FAD-bd_PCMH-like_sf"/>
</dbReference>
<keyword evidence="2" id="KW-0285">Flavoprotein</keyword>
<evidence type="ECO:0000259" key="6">
    <source>
        <dbReference type="PROSITE" id="PS51387"/>
    </source>
</evidence>
<keyword evidence="8" id="KW-1185">Reference proteome</keyword>
<proteinExistence type="inferred from homology"/>
<dbReference type="InterPro" id="IPR006094">
    <property type="entry name" value="Oxid_FAD_bind_N"/>
</dbReference>
<keyword evidence="5" id="KW-0732">Signal</keyword>